<evidence type="ECO:0000313" key="5">
    <source>
        <dbReference type="EMBL" id="SAK57349.1"/>
    </source>
</evidence>
<feature type="domain" description="Pyrroline-5-carboxylate reductase catalytic N-terminal" evidence="3">
    <location>
        <begin position="2"/>
        <end position="94"/>
    </location>
</feature>
<proteinExistence type="inferred from homology"/>
<evidence type="ECO:0000256" key="2">
    <source>
        <dbReference type="PIRSR" id="PIRSR000193-1"/>
    </source>
</evidence>
<dbReference type="Proteomes" id="UP000054903">
    <property type="component" value="Unassembled WGS sequence"/>
</dbReference>
<dbReference type="OrthoDB" id="4425838at2"/>
<dbReference type="GO" id="GO:0055129">
    <property type="term" value="P:L-proline biosynthetic process"/>
    <property type="evidence" value="ECO:0007669"/>
    <property type="project" value="TreeGrafter"/>
</dbReference>
<dbReference type="PIRSF" id="PIRSF000193">
    <property type="entry name" value="Pyrrol-5-carb_rd"/>
    <property type="match status" value="1"/>
</dbReference>
<evidence type="ECO:0000259" key="3">
    <source>
        <dbReference type="Pfam" id="PF03807"/>
    </source>
</evidence>
<dbReference type="Gene3D" id="1.10.3730.10">
    <property type="entry name" value="ProC C-terminal domain-like"/>
    <property type="match status" value="1"/>
</dbReference>
<dbReference type="NCBIfam" id="NF005063">
    <property type="entry name" value="PRK06476.1"/>
    <property type="match status" value="1"/>
</dbReference>
<dbReference type="InterPro" id="IPR029036">
    <property type="entry name" value="P5CR_dimer"/>
</dbReference>
<dbReference type="Gene3D" id="3.40.50.720">
    <property type="entry name" value="NAD(P)-binding Rossmann-like Domain"/>
    <property type="match status" value="1"/>
</dbReference>
<protein>
    <submittedName>
        <fullName evidence="5">Pyrroline-5-carboxylate reductase</fullName>
    </submittedName>
</protein>
<dbReference type="SUPFAM" id="SSF51735">
    <property type="entry name" value="NAD(P)-binding Rossmann-fold domains"/>
    <property type="match status" value="1"/>
</dbReference>
<dbReference type="Pfam" id="PF14748">
    <property type="entry name" value="P5CR_dimer"/>
    <property type="match status" value="1"/>
</dbReference>
<evidence type="ECO:0000259" key="4">
    <source>
        <dbReference type="Pfam" id="PF14748"/>
    </source>
</evidence>
<name>A0A158AI31_9BURK</name>
<comment type="similarity">
    <text evidence="1">Belongs to the pyrroline-5-carboxylate reductase family.</text>
</comment>
<dbReference type="STRING" id="1777138.AWB77_01816"/>
<dbReference type="PANTHER" id="PTHR11645">
    <property type="entry name" value="PYRROLINE-5-CARBOXYLATE REDUCTASE"/>
    <property type="match status" value="1"/>
</dbReference>
<sequence>MRIGFIGSGSITRAVVTGLCHGDAKHDIWLSPRNAEVAAQLAQLDDRVRVGESNQQVVDASNVVCIAVVPDVAEEVLKALRFRADQIVISFVAGMTIERLKRCIGERVSIVRAIPLPATAHGSGSTVIYPRNAQATEIFDAIGATVQVTEESQFDLFSVATATMSTYYSFVEAQAKWLAQRGVPYDGARTFLAGYYSGLAKLAQISDDSFTELARQCTTEGGINELMHDKLQSEGFFDQVESAMDAVEKRLKNGL</sequence>
<feature type="domain" description="Pyrroline-5-carboxylate reductase dimerisation" evidence="4">
    <location>
        <begin position="151"/>
        <end position="252"/>
    </location>
</feature>
<dbReference type="PANTHER" id="PTHR11645:SF13">
    <property type="entry name" value="PYRROLINE-5-CARBOXYLATE REDUCTASE CATALYTIC N-TERMINAL DOMAIN-CONTAINING PROTEIN"/>
    <property type="match status" value="1"/>
</dbReference>
<dbReference type="AlphaFoldDB" id="A0A158AI31"/>
<keyword evidence="2" id="KW-0521">NADP</keyword>
<organism evidence="5 6">
    <name type="scientific">Caballeronia fortuita</name>
    <dbReference type="NCBI Taxonomy" id="1777138"/>
    <lineage>
        <taxon>Bacteria</taxon>
        <taxon>Pseudomonadati</taxon>
        <taxon>Pseudomonadota</taxon>
        <taxon>Betaproteobacteria</taxon>
        <taxon>Burkholderiales</taxon>
        <taxon>Burkholderiaceae</taxon>
        <taxon>Caballeronia</taxon>
    </lineage>
</organism>
<evidence type="ECO:0000313" key="6">
    <source>
        <dbReference type="Proteomes" id="UP000054903"/>
    </source>
</evidence>
<keyword evidence="6" id="KW-1185">Reference proteome</keyword>
<dbReference type="Pfam" id="PF03807">
    <property type="entry name" value="F420_oxidored"/>
    <property type="match status" value="1"/>
</dbReference>
<evidence type="ECO:0000256" key="1">
    <source>
        <dbReference type="ARBA" id="ARBA00005525"/>
    </source>
</evidence>
<dbReference type="EMBL" id="FCNX02000003">
    <property type="protein sequence ID" value="SAK57349.1"/>
    <property type="molecule type" value="Genomic_DNA"/>
</dbReference>
<accession>A0A158AI31</accession>
<reference evidence="5" key="1">
    <citation type="submission" date="2016-01" db="EMBL/GenBank/DDBJ databases">
        <authorList>
            <person name="Peeters C."/>
        </authorList>
    </citation>
    <scope>NUCLEOTIDE SEQUENCE</scope>
    <source>
        <strain evidence="5">LMG 29320</strain>
    </source>
</reference>
<gene>
    <name evidence="5" type="ORF">AWB77_01816</name>
</gene>
<feature type="binding site" evidence="2">
    <location>
        <position position="54"/>
    </location>
    <ligand>
        <name>NADPH</name>
        <dbReference type="ChEBI" id="CHEBI:57783"/>
    </ligand>
</feature>
<comment type="caution">
    <text evidence="5">The sequence shown here is derived from an EMBL/GenBank/DDBJ whole genome shotgun (WGS) entry which is preliminary data.</text>
</comment>
<dbReference type="InterPro" id="IPR008927">
    <property type="entry name" value="6-PGluconate_DH-like_C_sf"/>
</dbReference>
<feature type="binding site" evidence="2">
    <location>
        <begin position="67"/>
        <end position="70"/>
    </location>
    <ligand>
        <name>NADP(+)</name>
        <dbReference type="ChEBI" id="CHEBI:58349"/>
    </ligand>
</feature>
<dbReference type="GO" id="GO:0004735">
    <property type="term" value="F:pyrroline-5-carboxylate reductase activity"/>
    <property type="evidence" value="ECO:0007669"/>
    <property type="project" value="InterPro"/>
</dbReference>
<dbReference type="SUPFAM" id="SSF48179">
    <property type="entry name" value="6-phosphogluconate dehydrogenase C-terminal domain-like"/>
    <property type="match status" value="1"/>
</dbReference>
<dbReference type="RefSeq" id="WP_061134042.1">
    <property type="nucleotide sequence ID" value="NZ_FCNX02000003.1"/>
</dbReference>
<dbReference type="InterPro" id="IPR028939">
    <property type="entry name" value="P5C_Rdtase_cat_N"/>
</dbReference>
<dbReference type="InterPro" id="IPR036291">
    <property type="entry name" value="NAD(P)-bd_dom_sf"/>
</dbReference>
<dbReference type="InterPro" id="IPR000304">
    <property type="entry name" value="Pyrroline-COOH_reductase"/>
</dbReference>